<sequence length="314" mass="33170">MNLRELEVQAKALAPVLKGLVDKALAAFRGDLGKDLDERDAGLRNELAEAVKGIPLPDVEVIAAQAAKLVPTPENGKDADPEVMRQAVADEVAKLPAPKDGRSVTVEDVAPMIRGAVQEAVAALPPAEPGPSVTAEELRLLIAEELAKAMAGLELPKDGEPGRDALQLEILPEIDLEKSYVRGTFAKHSGGLWRAFERTHGLKGWECIVEGLAGVEVEQSGERGLDVALTLSSGAQVRKALQLPVMIYRGVFSPGDYVPGDTVTWGGSLWHCDEPTADKPGEVGSNGWTLAAKRGRDGKNGTNGKDLTKGVSAS</sequence>
<accession>A0A7W2JWK1</accession>
<evidence type="ECO:0000256" key="1">
    <source>
        <dbReference type="SAM" id="MobiDB-lite"/>
    </source>
</evidence>
<reference evidence="2 3" key="1">
    <citation type="submission" date="2020-07" db="EMBL/GenBank/DDBJ databases">
        <title>Diversity of carbapenemase encoding genes among Pseudomonas putida group clinical isolates in a tertiary Brazilian hospital.</title>
        <authorList>
            <person name="Alberto-Lei F."/>
            <person name="Nodari C.S."/>
            <person name="Streling A.P."/>
            <person name="Paulino J.T."/>
            <person name="Bessa-Neto F.O."/>
            <person name="Cayo R."/>
            <person name="Gales A.C."/>
        </authorList>
    </citation>
    <scope>NUCLEOTIDE SEQUENCE [LARGE SCALE GENOMIC DNA]</scope>
    <source>
        <strain evidence="2 3">14802</strain>
    </source>
</reference>
<dbReference type="AlphaFoldDB" id="A0A7W2JWK1"/>
<dbReference type="RefSeq" id="WP_182323580.1">
    <property type="nucleotide sequence ID" value="NZ_JACGDE010000011.1"/>
</dbReference>
<protein>
    <submittedName>
        <fullName evidence="2">Phage portal protein</fullName>
    </submittedName>
</protein>
<gene>
    <name evidence="2" type="ORF">H4C75_16560</name>
</gene>
<feature type="compositionally biased region" description="Polar residues" evidence="1">
    <location>
        <begin position="300"/>
        <end position="314"/>
    </location>
</feature>
<proteinExistence type="predicted"/>
<feature type="region of interest" description="Disordered" evidence="1">
    <location>
        <begin position="276"/>
        <end position="314"/>
    </location>
</feature>
<evidence type="ECO:0000313" key="3">
    <source>
        <dbReference type="Proteomes" id="UP000541770"/>
    </source>
</evidence>
<dbReference type="Proteomes" id="UP000541770">
    <property type="component" value="Unassembled WGS sequence"/>
</dbReference>
<organism evidence="2 3">
    <name type="scientific">Pseudomonas mosselii</name>
    <dbReference type="NCBI Taxonomy" id="78327"/>
    <lineage>
        <taxon>Bacteria</taxon>
        <taxon>Pseudomonadati</taxon>
        <taxon>Pseudomonadota</taxon>
        <taxon>Gammaproteobacteria</taxon>
        <taxon>Pseudomonadales</taxon>
        <taxon>Pseudomonadaceae</taxon>
        <taxon>Pseudomonas</taxon>
    </lineage>
</organism>
<name>A0A7W2JWK1_9PSED</name>
<evidence type="ECO:0000313" key="2">
    <source>
        <dbReference type="EMBL" id="MBA6066356.1"/>
    </source>
</evidence>
<comment type="caution">
    <text evidence="2">The sequence shown here is derived from an EMBL/GenBank/DDBJ whole genome shotgun (WGS) entry which is preliminary data.</text>
</comment>
<dbReference type="EMBL" id="JACGDE010000011">
    <property type="protein sequence ID" value="MBA6066356.1"/>
    <property type="molecule type" value="Genomic_DNA"/>
</dbReference>